<dbReference type="Pfam" id="PF04741">
    <property type="entry name" value="InvH"/>
    <property type="match status" value="1"/>
</dbReference>
<sequence>MNYLDMSTLGKQENNNISDNKLFCNKYTEAKSEIALFFKNHPEYSKSKEKENNLFNEYLKVLKTNKNITMYETLSIAHKNLNDINTLSLKNNKMLEKNSPSNTLTNNKIKTNTADNNDIGNKDEKK</sequence>
<reference evidence="2 3" key="1">
    <citation type="submission" date="2014-01" db="EMBL/GenBank/DDBJ databases">
        <authorList>
            <person name="Durkin A.S."/>
            <person name="McCorrison J."/>
            <person name="Torralba M."/>
            <person name="Gillis M."/>
            <person name="Haft D.H."/>
            <person name="Methe B."/>
            <person name="Sutton G."/>
            <person name="Nelson K.E."/>
        </authorList>
    </citation>
    <scope>NUCLEOTIDE SEQUENCE [LARGE SCALE GENOMIC DNA]</scope>
    <source>
        <strain evidence="2 3">205/92</strain>
    </source>
</reference>
<dbReference type="EMBL" id="JALD01000080">
    <property type="protein sequence ID" value="EUD09202.1"/>
    <property type="molecule type" value="Genomic_DNA"/>
</dbReference>
<accession>A0AAV3M0H3</accession>
<gene>
    <name evidence="2" type="ORF">HMPREF1563_0256</name>
</gene>
<protein>
    <submittedName>
        <fullName evidence="2">InvH outer membrane lipoprotein domain protein</fullName>
    </submittedName>
</protein>
<dbReference type="InterPro" id="IPR006830">
    <property type="entry name" value="InvH"/>
</dbReference>
<evidence type="ECO:0000313" key="2">
    <source>
        <dbReference type="EMBL" id="EUD09202.1"/>
    </source>
</evidence>
<dbReference type="Proteomes" id="UP000022311">
    <property type="component" value="Unassembled WGS sequence"/>
</dbReference>
<feature type="compositionally biased region" description="Low complexity" evidence="1">
    <location>
        <begin position="102"/>
        <end position="113"/>
    </location>
</feature>
<proteinExistence type="predicted"/>
<dbReference type="AlphaFoldDB" id="A0AAV3M0H3"/>
<organism evidence="2 3">
    <name type="scientific">Providencia alcalifaciens 205/92</name>
    <dbReference type="NCBI Taxonomy" id="1256988"/>
    <lineage>
        <taxon>Bacteria</taxon>
        <taxon>Pseudomonadati</taxon>
        <taxon>Pseudomonadota</taxon>
        <taxon>Gammaproteobacteria</taxon>
        <taxon>Enterobacterales</taxon>
        <taxon>Morganellaceae</taxon>
        <taxon>Providencia</taxon>
    </lineage>
</organism>
<evidence type="ECO:0000313" key="3">
    <source>
        <dbReference type="Proteomes" id="UP000022311"/>
    </source>
</evidence>
<feature type="region of interest" description="Disordered" evidence="1">
    <location>
        <begin position="95"/>
        <end position="126"/>
    </location>
</feature>
<name>A0AAV3M0H3_9GAMM</name>
<comment type="caution">
    <text evidence="2">The sequence shown here is derived from an EMBL/GenBank/DDBJ whole genome shotgun (WGS) entry which is preliminary data.</text>
</comment>
<keyword evidence="2" id="KW-0449">Lipoprotein</keyword>
<evidence type="ECO:0000256" key="1">
    <source>
        <dbReference type="SAM" id="MobiDB-lite"/>
    </source>
</evidence>